<gene>
    <name evidence="2" type="ORF">NDU88_007191</name>
</gene>
<proteinExistence type="predicted"/>
<keyword evidence="3" id="KW-1185">Reference proteome</keyword>
<evidence type="ECO:0000313" key="3">
    <source>
        <dbReference type="Proteomes" id="UP001066276"/>
    </source>
</evidence>
<feature type="signal peptide" evidence="1">
    <location>
        <begin position="1"/>
        <end position="24"/>
    </location>
</feature>
<evidence type="ECO:0000313" key="2">
    <source>
        <dbReference type="EMBL" id="KAJ1211843.1"/>
    </source>
</evidence>
<protein>
    <submittedName>
        <fullName evidence="2">Uncharacterized protein</fullName>
    </submittedName>
</protein>
<organism evidence="2 3">
    <name type="scientific">Pleurodeles waltl</name>
    <name type="common">Iberian ribbed newt</name>
    <dbReference type="NCBI Taxonomy" id="8319"/>
    <lineage>
        <taxon>Eukaryota</taxon>
        <taxon>Metazoa</taxon>
        <taxon>Chordata</taxon>
        <taxon>Craniata</taxon>
        <taxon>Vertebrata</taxon>
        <taxon>Euteleostomi</taxon>
        <taxon>Amphibia</taxon>
        <taxon>Batrachia</taxon>
        <taxon>Caudata</taxon>
        <taxon>Salamandroidea</taxon>
        <taxon>Salamandridae</taxon>
        <taxon>Pleurodelinae</taxon>
        <taxon>Pleurodeles</taxon>
    </lineage>
</organism>
<dbReference type="AlphaFoldDB" id="A0AAV7WER0"/>
<name>A0AAV7WER0_PLEWA</name>
<feature type="chain" id="PRO_5043854753" evidence="1">
    <location>
        <begin position="25"/>
        <end position="126"/>
    </location>
</feature>
<sequence>MARGYCWYHSSCILLGVWLLLVTALQSPDAETVLTGGCIPLPTSARVYRAQCNGSQCPPVPESMVPITGMVLSARQCQSLWCRSLEWFSVPASARVYGADHWNGSQCPPVPESMVPITGMVLSASR</sequence>
<keyword evidence="1" id="KW-0732">Signal</keyword>
<comment type="caution">
    <text evidence="2">The sequence shown here is derived from an EMBL/GenBank/DDBJ whole genome shotgun (WGS) entry which is preliminary data.</text>
</comment>
<dbReference type="Proteomes" id="UP001066276">
    <property type="component" value="Chromosome 1_2"/>
</dbReference>
<reference evidence="2" key="1">
    <citation type="journal article" date="2022" name="bioRxiv">
        <title>Sequencing and chromosome-scale assembly of the giantPleurodeles waltlgenome.</title>
        <authorList>
            <person name="Brown T."/>
            <person name="Elewa A."/>
            <person name="Iarovenko S."/>
            <person name="Subramanian E."/>
            <person name="Araus A.J."/>
            <person name="Petzold A."/>
            <person name="Susuki M."/>
            <person name="Suzuki K.-i.T."/>
            <person name="Hayashi T."/>
            <person name="Toyoda A."/>
            <person name="Oliveira C."/>
            <person name="Osipova E."/>
            <person name="Leigh N.D."/>
            <person name="Simon A."/>
            <person name="Yun M.H."/>
        </authorList>
    </citation>
    <scope>NUCLEOTIDE SEQUENCE</scope>
    <source>
        <strain evidence="2">20211129_DDA</strain>
        <tissue evidence="2">Liver</tissue>
    </source>
</reference>
<evidence type="ECO:0000256" key="1">
    <source>
        <dbReference type="SAM" id="SignalP"/>
    </source>
</evidence>
<dbReference type="EMBL" id="JANPWB010000002">
    <property type="protein sequence ID" value="KAJ1211843.1"/>
    <property type="molecule type" value="Genomic_DNA"/>
</dbReference>
<accession>A0AAV7WER0</accession>